<dbReference type="PIR" id="S32933">
    <property type="entry name" value="S32933"/>
</dbReference>
<organism evidence="2">
    <name type="scientific">Bacillus subtilis</name>
    <dbReference type="NCBI Taxonomy" id="1423"/>
    <lineage>
        <taxon>Bacteria</taxon>
        <taxon>Bacillati</taxon>
        <taxon>Bacillota</taxon>
        <taxon>Bacilli</taxon>
        <taxon>Bacillales</taxon>
        <taxon>Bacillaceae</taxon>
        <taxon>Bacillus</taxon>
    </lineage>
</organism>
<protein>
    <submittedName>
        <fullName evidence="2">Uncharacterized protein</fullName>
    </submittedName>
</protein>
<evidence type="ECO:0000313" key="1">
    <source>
        <dbReference type="EMBL" id="AAB61978.1"/>
    </source>
</evidence>
<gene>
    <name evidence="2" type="primary">yugA</name>
</gene>
<reference evidence="2" key="4">
    <citation type="submission" date="1997-04" db="EMBL/GenBank/DDBJ databases">
        <title>Contig SL 277-1 at 277 degrees (3771bp).</title>
        <authorList>
            <person name="Danchin A."/>
        </authorList>
    </citation>
    <scope>NUCLEOTIDE SEQUENCE</scope>
    <source>
        <strain evidence="2">168</strain>
    </source>
</reference>
<reference evidence="1" key="1">
    <citation type="journal article" date="1993" name="Mol. Microbiol.">
        <title>Multisensory activation of the phosphorelay initiating sporulation in Bacillus subtilis: identification and sequence of the protein kinase of the alternate pathway.</title>
        <authorList>
            <person name="Trach K.A."/>
            <person name="Hoch J.A."/>
        </authorList>
    </citation>
    <scope>NUCLEOTIDE SEQUENCE</scope>
    <source>
        <strain evidence="1">168</strain>
    </source>
</reference>
<dbReference type="EMBL" id="Z93933">
    <property type="protein sequence ID" value="CAB07909.1"/>
    <property type="molecule type" value="Genomic_DNA"/>
</dbReference>
<keyword evidence="2" id="KW-0032">Aminotransferase</keyword>
<feature type="non-terminal residue" evidence="2">
    <location>
        <position position="1"/>
    </location>
</feature>
<proteinExistence type="predicted"/>
<evidence type="ECO:0000313" key="2">
    <source>
        <dbReference type="EMBL" id="CAB07909.1"/>
    </source>
</evidence>
<name>O05230_BACIU</name>
<keyword evidence="2" id="KW-0808">Transferase</keyword>
<reference evidence="2" key="3">
    <citation type="journal article" date="1997" name="Microbiology">
        <title>Analysis of the Bacillus subtilis genome: cloning and nucleotide sequence of a 62 kb region between 275 degrees (rrnB) and 284 degrees (pai).</title>
        <authorList>
            <person name="Oudega B."/>
            <person name="Koningsteijn G."/>
            <person name="Rodrigues L."/>
            <person name="de Sales Ramon M."/>
            <person name="Hilbert H."/>
            <person name="Duesterhoeft A."/>
            <person name="Pohl T.M."/>
            <person name="Weitzenegger T."/>
        </authorList>
    </citation>
    <scope>NUCLEOTIDE SEQUENCE</scope>
    <source>
        <strain evidence="2">168</strain>
    </source>
</reference>
<dbReference type="EMBL" id="U63302">
    <property type="protein sequence ID" value="AAB61978.1"/>
    <property type="molecule type" value="Genomic_DNA"/>
</dbReference>
<reference evidence="1" key="2">
    <citation type="submission" date="1996-07" db="EMBL/GenBank/DDBJ databases">
        <authorList>
            <person name="Dartois V.A."/>
            <person name="Grau R."/>
            <person name="Liu J."/>
            <person name="Hoch J.A."/>
        </authorList>
    </citation>
    <scope>NUCLEOTIDE SEQUENCE</scope>
    <source>
        <strain evidence="1">168</strain>
    </source>
</reference>
<dbReference type="AlphaFoldDB" id="O05230"/>
<sequence length="72" mass="8735">PPGDRQRLFKRSFKYLLNAFRQQVGIVFIIDCLHDINSLRFVKLFSIFKRVPFGNDLNHFPDRMTFFHIHRL</sequence>
<dbReference type="GO" id="GO:0008483">
    <property type="term" value="F:transaminase activity"/>
    <property type="evidence" value="ECO:0007669"/>
    <property type="project" value="UniProtKB-KW"/>
</dbReference>
<accession>O05230</accession>